<dbReference type="Pfam" id="PF12796">
    <property type="entry name" value="Ank_2"/>
    <property type="match status" value="2"/>
</dbReference>
<dbReference type="STRING" id="45071.Lpar_1167"/>
<dbReference type="EMBL" id="LSOG01000062">
    <property type="protein sequence ID" value="OEH46836.1"/>
    <property type="molecule type" value="Genomic_DNA"/>
</dbReference>
<name>A0A1E5JQL7_9GAMM</name>
<dbReference type="Proteomes" id="UP000095229">
    <property type="component" value="Unassembled WGS sequence"/>
</dbReference>
<dbReference type="RefSeq" id="WP_058517042.1">
    <property type="nucleotide sequence ID" value="NZ_CAAAIE010000006.1"/>
</dbReference>
<proteinExistence type="predicted"/>
<comment type="caution">
    <text evidence="4">The sequence shown here is derived from an EMBL/GenBank/DDBJ whole genome shotgun (WGS) entry which is preliminary data.</text>
</comment>
<dbReference type="InterPro" id="IPR002110">
    <property type="entry name" value="Ankyrin_rpt"/>
</dbReference>
<dbReference type="InterPro" id="IPR036770">
    <property type="entry name" value="Ankyrin_rpt-contain_sf"/>
</dbReference>
<sequence>MKEKVNTSPSQHGQLILLMKALGYISSEEGICNGFAYMGMQAILLNELDVFKRRINFLLDIPFDDFEKTAIQLANPPAEEKETKEALKKILEDYLKGNNLLVDVLAFFDGIELTQQRHLYPHLFGSNEILEQGSFMKLTLPQKIEDEGRIVALSPVLSGIYQYEEMTSEYLTLLRKKINALIPKPTEPIGLALTGHGQRHAITISFDPKQDKWILIDANTPPAQEYSEDDAMARALLVEGACSTNGTAAINTHVFLMSGNEPLQYALTEWMQEVQKLSEQDMRTKTKWEDSRGGTLLNAVIRGNKSELIPRLISQGADVNKPTADKFTPLLIAIINNDKESVQELLKCGAAVDTVYNFVSTPLRVAIAKKNFDIVEMLLKNGADPNFRPQVFSQVVTQTAFEDAIELNDYNLVKLMLTHGAKFAKPLSGKNLIMDPAVKNDWIDSLRAMLDHGLNPNGMFSEDNNPLLLAVQNNRLEVARLLLAYGANPEQEDESQEQSAHEFAEKNNLKEFLDLFKNPSPEKEITHEKATQKEFFLPGNNDTINHFIDDLKKYCQTRRAEWGLPKWMHVNEKSAQYKTKLIILKFGFSVEDKIKAAEKLIAALENKKARERLTDFDIAALLNSRLYSAVVKKHEGLFDQIEEVKTYKNKAQQLGNTPENPAA</sequence>
<dbReference type="PATRIC" id="fig|45071.6.peg.1265"/>
<dbReference type="PANTHER" id="PTHR24198:SF165">
    <property type="entry name" value="ANKYRIN REPEAT-CONTAINING PROTEIN-RELATED"/>
    <property type="match status" value="1"/>
</dbReference>
<dbReference type="SMART" id="SM00248">
    <property type="entry name" value="ANK"/>
    <property type="match status" value="5"/>
</dbReference>
<evidence type="ECO:0000256" key="3">
    <source>
        <dbReference type="PROSITE-ProRule" id="PRU00023"/>
    </source>
</evidence>
<dbReference type="AlphaFoldDB" id="A0A1E5JQL7"/>
<dbReference type="SUPFAM" id="SSF48403">
    <property type="entry name" value="Ankyrin repeat"/>
    <property type="match status" value="1"/>
</dbReference>
<feature type="repeat" description="ANK" evidence="3">
    <location>
        <begin position="361"/>
        <end position="390"/>
    </location>
</feature>
<accession>A0A1E5JQL7</accession>
<dbReference type="Gene3D" id="1.25.40.20">
    <property type="entry name" value="Ankyrin repeat-containing domain"/>
    <property type="match status" value="1"/>
</dbReference>
<dbReference type="OrthoDB" id="5648561at2"/>
<keyword evidence="5" id="KW-1185">Reference proteome</keyword>
<evidence type="ECO:0000256" key="2">
    <source>
        <dbReference type="ARBA" id="ARBA00023043"/>
    </source>
</evidence>
<keyword evidence="1" id="KW-0677">Repeat</keyword>
<feature type="repeat" description="ANK" evidence="3">
    <location>
        <begin position="325"/>
        <end position="357"/>
    </location>
</feature>
<reference evidence="4 5" key="1">
    <citation type="submission" date="2016-02" db="EMBL/GenBank/DDBJ databases">
        <title>Secondary metabolites in Legionella.</title>
        <authorList>
            <person name="Tobias N.J."/>
            <person name="Bode H.B."/>
        </authorList>
    </citation>
    <scope>NUCLEOTIDE SEQUENCE [LARGE SCALE GENOMIC DNA]</scope>
    <source>
        <strain evidence="4 5">DSM 19216</strain>
    </source>
</reference>
<evidence type="ECO:0000256" key="1">
    <source>
        <dbReference type="ARBA" id="ARBA00022737"/>
    </source>
</evidence>
<feature type="repeat" description="ANK" evidence="3">
    <location>
        <begin position="462"/>
        <end position="494"/>
    </location>
</feature>
<keyword evidence="2 3" id="KW-0040">ANK repeat</keyword>
<dbReference type="PROSITE" id="PS50088">
    <property type="entry name" value="ANK_REPEAT"/>
    <property type="match status" value="3"/>
</dbReference>
<protein>
    <submittedName>
        <fullName evidence="4">Uncharacterized protein</fullName>
    </submittedName>
</protein>
<dbReference type="PANTHER" id="PTHR24198">
    <property type="entry name" value="ANKYRIN REPEAT AND PROTEIN KINASE DOMAIN-CONTAINING PROTEIN"/>
    <property type="match status" value="1"/>
</dbReference>
<gene>
    <name evidence="4" type="ORF">lpari_02304</name>
</gene>
<organism evidence="4 5">
    <name type="scientific">Legionella parisiensis</name>
    <dbReference type="NCBI Taxonomy" id="45071"/>
    <lineage>
        <taxon>Bacteria</taxon>
        <taxon>Pseudomonadati</taxon>
        <taxon>Pseudomonadota</taxon>
        <taxon>Gammaproteobacteria</taxon>
        <taxon>Legionellales</taxon>
        <taxon>Legionellaceae</taxon>
        <taxon>Legionella</taxon>
    </lineage>
</organism>
<evidence type="ECO:0000313" key="5">
    <source>
        <dbReference type="Proteomes" id="UP000095229"/>
    </source>
</evidence>
<evidence type="ECO:0000313" key="4">
    <source>
        <dbReference type="EMBL" id="OEH46836.1"/>
    </source>
</evidence>
<dbReference type="PROSITE" id="PS50297">
    <property type="entry name" value="ANK_REP_REGION"/>
    <property type="match status" value="2"/>
</dbReference>